<feature type="binding site" evidence="9">
    <location>
        <position position="374"/>
    </location>
    <ligand>
        <name>Zn(2+)</name>
        <dbReference type="ChEBI" id="CHEBI:29105"/>
        <label>1</label>
    </ligand>
</feature>
<dbReference type="GO" id="GO:0006325">
    <property type="term" value="P:chromatin organization"/>
    <property type="evidence" value="ECO:0007669"/>
    <property type="project" value="UniProtKB-KW"/>
</dbReference>
<feature type="domain" description="PHD-type" evidence="12">
    <location>
        <begin position="371"/>
        <end position="421"/>
    </location>
</feature>
<evidence type="ECO:0000256" key="6">
    <source>
        <dbReference type="ARBA" id="ARBA00022853"/>
    </source>
</evidence>
<evidence type="ECO:0000313" key="13">
    <source>
        <dbReference type="EMBL" id="TKR64564.1"/>
    </source>
</evidence>
<dbReference type="InterPro" id="IPR001965">
    <property type="entry name" value="Znf_PHD"/>
</dbReference>
<name>A0A4U5M6S6_STECR</name>
<dbReference type="STRING" id="34508.A0A4U5M6S6"/>
<gene>
    <name evidence="13" type="ORF">L596_025074</name>
</gene>
<keyword evidence="7" id="KW-0539">Nucleus</keyword>
<feature type="compositionally biased region" description="Basic residues" evidence="11">
    <location>
        <begin position="329"/>
        <end position="353"/>
    </location>
</feature>
<feature type="binding site" evidence="9">
    <location>
        <position position="415"/>
    </location>
    <ligand>
        <name>Zn(2+)</name>
        <dbReference type="ChEBI" id="CHEBI:29105"/>
        <label>2</label>
    </ligand>
</feature>
<dbReference type="Gene3D" id="3.30.40.10">
    <property type="entry name" value="Zinc/RING finger domain, C3HC4 (zinc finger)"/>
    <property type="match status" value="1"/>
</dbReference>
<keyword evidence="4 10" id="KW-0863">Zinc-finger</keyword>
<dbReference type="GO" id="GO:0005634">
    <property type="term" value="C:nucleus"/>
    <property type="evidence" value="ECO:0007669"/>
    <property type="project" value="UniProtKB-SubCell"/>
</dbReference>
<dbReference type="InterPro" id="IPR011011">
    <property type="entry name" value="Znf_FYVE_PHD"/>
</dbReference>
<feature type="compositionally biased region" description="Basic and acidic residues" evidence="11">
    <location>
        <begin position="294"/>
        <end position="309"/>
    </location>
</feature>
<dbReference type="InterPro" id="IPR013083">
    <property type="entry name" value="Znf_RING/FYVE/PHD"/>
</dbReference>
<feature type="site" description="Histone H3K4me3 binding" evidence="8">
    <location>
        <position position="388"/>
    </location>
</feature>
<evidence type="ECO:0000256" key="4">
    <source>
        <dbReference type="ARBA" id="ARBA00022771"/>
    </source>
</evidence>
<comment type="caution">
    <text evidence="13">The sequence shown here is derived from an EMBL/GenBank/DDBJ whole genome shotgun (WGS) entry which is preliminary data.</text>
</comment>
<dbReference type="OrthoDB" id="5411773at2759"/>
<evidence type="ECO:0000256" key="11">
    <source>
        <dbReference type="SAM" id="MobiDB-lite"/>
    </source>
</evidence>
<evidence type="ECO:0000256" key="8">
    <source>
        <dbReference type="PIRSR" id="PIRSR628651-50"/>
    </source>
</evidence>
<keyword evidence="3 9" id="KW-0479">Metal-binding</keyword>
<keyword evidence="5 9" id="KW-0862">Zinc</keyword>
<feature type="region of interest" description="Disordered" evidence="11">
    <location>
        <begin position="1"/>
        <end position="75"/>
    </location>
</feature>
<accession>A0A4U5M6S6</accession>
<dbReference type="PANTHER" id="PTHR10333">
    <property type="entry name" value="INHIBITOR OF GROWTH PROTEIN"/>
    <property type="match status" value="1"/>
</dbReference>
<feature type="binding site" evidence="9">
    <location>
        <position position="392"/>
    </location>
    <ligand>
        <name>Zn(2+)</name>
        <dbReference type="ChEBI" id="CHEBI:29105"/>
        <label>2</label>
    </ligand>
</feature>
<feature type="compositionally biased region" description="Low complexity" evidence="11">
    <location>
        <begin position="242"/>
        <end position="258"/>
    </location>
</feature>
<protein>
    <recommendedName>
        <fullName evidence="12">PHD-type domain-containing protein</fullName>
    </recommendedName>
</protein>
<evidence type="ECO:0000313" key="14">
    <source>
        <dbReference type="Proteomes" id="UP000298663"/>
    </source>
</evidence>
<sequence>MGSPNERSKRVKKKLLNPASKVPTKKAKMAENSKRPGLKRKSQQGKPVQKKAQMDAEKPEHFMKSVVRRKQQQKLNEKDAMMKKYLKNKYRNSQKLRRKYVSLAHRRELIRRISPAISVFRAKMSEYHEVNLKQRVIFARMRKYMDMLQKMRLDEKERICLMSVLDEHVKLVKCHQVMILEILFELVDSAVPHCTGPIRLRRARLPLKQMTQEQNRSTTSVITNGDETVPEADKRKVAETIKAQTPSKPAAPATKSPKIGPIRGSPARAPVSKPAAAHRRSAREREGTSPLKSSSDKEEESSNARDRDVTTPFSSKGKKVKNNASASAKKAKEHPKKTARASRGGKGRSRKRSASSDHTETYVPGTGPEEPTYCTCNRISFGDMIGCDNDKCTIEWFHFECVNLKTKPKGKKWYCPDCRGDRPTQPKKA</sequence>
<feature type="binding site" evidence="9">
    <location>
        <position position="398"/>
    </location>
    <ligand>
        <name>Zn(2+)</name>
        <dbReference type="ChEBI" id="CHEBI:29105"/>
        <label>1</label>
    </ligand>
</feature>
<reference evidence="13 14" key="1">
    <citation type="journal article" date="2015" name="Genome Biol.">
        <title>Comparative genomics of Steinernema reveals deeply conserved gene regulatory networks.</title>
        <authorList>
            <person name="Dillman A.R."/>
            <person name="Macchietto M."/>
            <person name="Porter C.F."/>
            <person name="Rogers A."/>
            <person name="Williams B."/>
            <person name="Antoshechkin I."/>
            <person name="Lee M.M."/>
            <person name="Goodwin Z."/>
            <person name="Lu X."/>
            <person name="Lewis E.E."/>
            <person name="Goodrich-Blair H."/>
            <person name="Stock S.P."/>
            <person name="Adams B.J."/>
            <person name="Sternberg P.W."/>
            <person name="Mortazavi A."/>
        </authorList>
    </citation>
    <scope>NUCLEOTIDE SEQUENCE [LARGE SCALE GENOMIC DNA]</scope>
    <source>
        <strain evidence="13 14">ALL</strain>
    </source>
</reference>
<evidence type="ECO:0000256" key="5">
    <source>
        <dbReference type="ARBA" id="ARBA00022833"/>
    </source>
</evidence>
<proteinExistence type="inferred from homology"/>
<evidence type="ECO:0000256" key="7">
    <source>
        <dbReference type="ARBA" id="ARBA00023242"/>
    </source>
</evidence>
<dbReference type="EMBL" id="AZBU02000009">
    <property type="protein sequence ID" value="TKR64564.1"/>
    <property type="molecule type" value="Genomic_DNA"/>
</dbReference>
<organism evidence="13 14">
    <name type="scientific">Steinernema carpocapsae</name>
    <name type="common">Entomopathogenic nematode</name>
    <dbReference type="NCBI Taxonomy" id="34508"/>
    <lineage>
        <taxon>Eukaryota</taxon>
        <taxon>Metazoa</taxon>
        <taxon>Ecdysozoa</taxon>
        <taxon>Nematoda</taxon>
        <taxon>Chromadorea</taxon>
        <taxon>Rhabditida</taxon>
        <taxon>Tylenchina</taxon>
        <taxon>Panagrolaimomorpha</taxon>
        <taxon>Strongyloidoidea</taxon>
        <taxon>Steinernematidae</taxon>
        <taxon>Steinernema</taxon>
    </lineage>
</organism>
<reference evidence="13 14" key="2">
    <citation type="journal article" date="2019" name="G3 (Bethesda)">
        <title>Hybrid Assembly of the Genome of the Entomopathogenic Nematode Steinernema carpocapsae Identifies the X-Chromosome.</title>
        <authorList>
            <person name="Serra L."/>
            <person name="Macchietto M."/>
            <person name="Macias-Munoz A."/>
            <person name="McGill C.J."/>
            <person name="Rodriguez I.M."/>
            <person name="Rodriguez B."/>
            <person name="Murad R."/>
            <person name="Mortazavi A."/>
        </authorList>
    </citation>
    <scope>NUCLEOTIDE SEQUENCE [LARGE SCALE GENOMIC DNA]</scope>
    <source>
        <strain evidence="13 14">ALL</strain>
    </source>
</reference>
<dbReference type="PROSITE" id="PS50016">
    <property type="entry name" value="ZF_PHD_2"/>
    <property type="match status" value="1"/>
</dbReference>
<feature type="binding site" evidence="9">
    <location>
        <position position="401"/>
    </location>
    <ligand>
        <name>Zn(2+)</name>
        <dbReference type="ChEBI" id="CHEBI:29105"/>
        <label>1</label>
    </ligand>
</feature>
<dbReference type="GO" id="GO:0008270">
    <property type="term" value="F:zinc ion binding"/>
    <property type="evidence" value="ECO:0007669"/>
    <property type="project" value="UniProtKB-KW"/>
</dbReference>
<feature type="binding site" evidence="9">
    <location>
        <position position="387"/>
    </location>
    <ligand>
        <name>Zn(2+)</name>
        <dbReference type="ChEBI" id="CHEBI:29105"/>
        <label>2</label>
    </ligand>
</feature>
<evidence type="ECO:0000256" key="9">
    <source>
        <dbReference type="PIRSR" id="PIRSR628651-51"/>
    </source>
</evidence>
<feature type="site" description="Histone H3K4me3 binding" evidence="8">
    <location>
        <position position="373"/>
    </location>
</feature>
<feature type="site" description="Histone H3K4me3 binding" evidence="8">
    <location>
        <position position="384"/>
    </location>
</feature>
<keyword evidence="6" id="KW-0156">Chromatin regulator</keyword>
<dbReference type="InterPro" id="IPR019787">
    <property type="entry name" value="Znf_PHD-finger"/>
</dbReference>
<evidence type="ECO:0000256" key="10">
    <source>
        <dbReference type="PROSITE-ProRule" id="PRU00146"/>
    </source>
</evidence>
<evidence type="ECO:0000256" key="3">
    <source>
        <dbReference type="ARBA" id="ARBA00022723"/>
    </source>
</evidence>
<feature type="compositionally biased region" description="Basic and acidic residues" evidence="11">
    <location>
        <begin position="52"/>
        <end position="63"/>
    </location>
</feature>
<dbReference type="InterPro" id="IPR028643">
    <property type="entry name" value="ING1_PHD_Znf"/>
</dbReference>
<dbReference type="SUPFAM" id="SSF57903">
    <property type="entry name" value="FYVE/PHD zinc finger"/>
    <property type="match status" value="1"/>
</dbReference>
<evidence type="ECO:0000256" key="2">
    <source>
        <dbReference type="ARBA" id="ARBA00010210"/>
    </source>
</evidence>
<feature type="compositionally biased region" description="Polar residues" evidence="11">
    <location>
        <begin position="209"/>
        <end position="226"/>
    </location>
</feature>
<dbReference type="PANTHER" id="PTHR10333:SF42">
    <property type="entry name" value="INHIBITOR OF GROWTH PROTEIN 5"/>
    <property type="match status" value="1"/>
</dbReference>
<feature type="region of interest" description="Disordered" evidence="11">
    <location>
        <begin position="209"/>
        <end position="364"/>
    </location>
</feature>
<keyword evidence="14" id="KW-1185">Reference proteome</keyword>
<dbReference type="AlphaFoldDB" id="A0A4U5M6S6"/>
<comment type="subcellular location">
    <subcellularLocation>
        <location evidence="1">Nucleus</location>
    </subcellularLocation>
</comment>
<dbReference type="Proteomes" id="UP000298663">
    <property type="component" value="Unassembled WGS sequence"/>
</dbReference>
<evidence type="ECO:0000259" key="12">
    <source>
        <dbReference type="PROSITE" id="PS50016"/>
    </source>
</evidence>
<feature type="binding site" evidence="9">
    <location>
        <position position="418"/>
    </location>
    <ligand>
        <name>Zn(2+)</name>
        <dbReference type="ChEBI" id="CHEBI:29105"/>
        <label>2</label>
    </ligand>
</feature>
<feature type="binding site" evidence="9">
    <location>
        <position position="376"/>
    </location>
    <ligand>
        <name>Zn(2+)</name>
        <dbReference type="ChEBI" id="CHEBI:29105"/>
        <label>1</label>
    </ligand>
</feature>
<dbReference type="SMART" id="SM00249">
    <property type="entry name" value="PHD"/>
    <property type="match status" value="1"/>
</dbReference>
<feature type="site" description="Histone H3K4me3 binding" evidence="8">
    <location>
        <position position="396"/>
    </location>
</feature>
<dbReference type="PROSITE" id="PS01359">
    <property type="entry name" value="ZF_PHD_1"/>
    <property type="match status" value="1"/>
</dbReference>
<dbReference type="InterPro" id="IPR028651">
    <property type="entry name" value="ING_fam"/>
</dbReference>
<dbReference type="FunFam" id="3.30.40.10:FF:000021">
    <property type="entry name" value="Inhibitor of growth 2b"/>
    <property type="match status" value="1"/>
</dbReference>
<dbReference type="CDD" id="cd15584">
    <property type="entry name" value="PHD_ING1_2"/>
    <property type="match status" value="1"/>
</dbReference>
<comment type="similarity">
    <text evidence="2">Belongs to the ING family.</text>
</comment>
<evidence type="ECO:0000256" key="1">
    <source>
        <dbReference type="ARBA" id="ARBA00004123"/>
    </source>
</evidence>
<dbReference type="InterPro" id="IPR019786">
    <property type="entry name" value="Zinc_finger_PHD-type_CS"/>
</dbReference>